<evidence type="ECO:0000313" key="4">
    <source>
        <dbReference type="EMBL" id="MCL9812562.1"/>
    </source>
</evidence>
<keyword evidence="5" id="KW-1185">Reference proteome</keyword>
<proteinExistence type="predicted"/>
<keyword evidence="2" id="KW-1133">Transmembrane helix</keyword>
<gene>
    <name evidence="4" type="ORF">AArcSt11_02705</name>
</gene>
<dbReference type="AlphaFoldDB" id="A0AAE3K3D9"/>
<evidence type="ECO:0000313" key="5">
    <source>
        <dbReference type="Proteomes" id="UP001202674"/>
    </source>
</evidence>
<evidence type="ECO:0000256" key="1">
    <source>
        <dbReference type="SAM" id="MobiDB-lite"/>
    </source>
</evidence>
<reference evidence="4 5" key="1">
    <citation type="journal article" date="2022" name="Syst. Appl. Microbiol.">
        <title>Natronocalculus amylovorans gen. nov., sp. nov., and Natranaeroarchaeum aerophilus sp. nov., dominant culturable amylolytic natronoarchaea from hypersaline soda lakes in southwestern Siberia.</title>
        <authorList>
            <person name="Sorokin D.Y."/>
            <person name="Elcheninov A.G."/>
            <person name="Khizhniak T.V."/>
            <person name="Koenen M."/>
            <person name="Bale N.J."/>
            <person name="Damste J.S.S."/>
            <person name="Kublanov I.V."/>
        </authorList>
    </citation>
    <scope>NUCLEOTIDE SEQUENCE [LARGE SCALE GENOMIC DNA]</scope>
    <source>
        <strain evidence="4 5">AArc-St1-1</strain>
    </source>
</reference>
<feature type="compositionally biased region" description="Acidic residues" evidence="1">
    <location>
        <begin position="110"/>
        <end position="119"/>
    </location>
</feature>
<feature type="compositionally biased region" description="Polar residues" evidence="1">
    <location>
        <begin position="81"/>
        <end position="99"/>
    </location>
</feature>
<evidence type="ECO:0000259" key="3">
    <source>
        <dbReference type="Pfam" id="PF07790"/>
    </source>
</evidence>
<dbReference type="PANTHER" id="PTHR38138">
    <property type="entry name" value="VNG6441H"/>
    <property type="match status" value="1"/>
</dbReference>
<dbReference type="PANTHER" id="PTHR38138:SF1">
    <property type="entry name" value="ARCHAEAL TYPE IV PILIN N-TERMINAL DOMAIN-CONTAINING PROTEIN"/>
    <property type="match status" value="1"/>
</dbReference>
<dbReference type="NCBIfam" id="TIGR02537">
    <property type="entry name" value="arch_flag_Nterm"/>
    <property type="match status" value="1"/>
</dbReference>
<sequence>MDFKKLFETDGDERAVSPVIGVILMVAITVILAAVIGAFVIGIGDDQEAVPQASFDFDDEGEDGDLTITHSAGDSIDESNLDVTNNGVELTTPSWSSDPVSAGATFEIPNDNDGDDLNDDPTIRVVWESDSGGDSSVLATYEVSR</sequence>
<dbReference type="EMBL" id="JAKRVY010000001">
    <property type="protein sequence ID" value="MCL9812562.1"/>
    <property type="molecule type" value="Genomic_DNA"/>
</dbReference>
<name>A0AAE3K3D9_9EURY</name>
<evidence type="ECO:0000256" key="2">
    <source>
        <dbReference type="SAM" id="Phobius"/>
    </source>
</evidence>
<feature type="transmembrane region" description="Helical" evidence="2">
    <location>
        <begin position="20"/>
        <end position="43"/>
    </location>
</feature>
<dbReference type="Proteomes" id="UP001202674">
    <property type="component" value="Unassembled WGS sequence"/>
</dbReference>
<keyword evidence="2" id="KW-0812">Transmembrane</keyword>
<dbReference type="InterPro" id="IPR013373">
    <property type="entry name" value="Flagellin/pilin_N_arc"/>
</dbReference>
<organism evidence="4 5">
    <name type="scientific">Natranaeroarchaeum aerophilus</name>
    <dbReference type="NCBI Taxonomy" id="2917711"/>
    <lineage>
        <taxon>Archaea</taxon>
        <taxon>Methanobacteriati</taxon>
        <taxon>Methanobacteriota</taxon>
        <taxon>Stenosarchaea group</taxon>
        <taxon>Halobacteria</taxon>
        <taxon>Halobacteriales</taxon>
        <taxon>Natronoarchaeaceae</taxon>
        <taxon>Natranaeroarchaeum</taxon>
    </lineage>
</organism>
<dbReference type="RefSeq" id="WP_250594369.1">
    <property type="nucleotide sequence ID" value="NZ_JAKRVY010000001.1"/>
</dbReference>
<dbReference type="Pfam" id="PF07790">
    <property type="entry name" value="Pilin_N"/>
    <property type="match status" value="1"/>
</dbReference>
<protein>
    <submittedName>
        <fullName evidence="4">Type IV pilin N-terminal domain-containing protein</fullName>
    </submittedName>
</protein>
<dbReference type="InterPro" id="IPR012859">
    <property type="entry name" value="Pilin_N_archaeal"/>
</dbReference>
<accession>A0AAE3K3D9</accession>
<feature type="region of interest" description="Disordered" evidence="1">
    <location>
        <begin position="59"/>
        <end position="122"/>
    </location>
</feature>
<comment type="caution">
    <text evidence="4">The sequence shown here is derived from an EMBL/GenBank/DDBJ whole genome shotgun (WGS) entry which is preliminary data.</text>
</comment>
<feature type="domain" description="Archaeal Type IV pilin N-terminal" evidence="3">
    <location>
        <begin position="14"/>
        <end position="86"/>
    </location>
</feature>
<keyword evidence="2" id="KW-0472">Membrane</keyword>